<evidence type="ECO:0000256" key="1">
    <source>
        <dbReference type="ARBA" id="ARBA00005417"/>
    </source>
</evidence>
<evidence type="ECO:0000256" key="2">
    <source>
        <dbReference type="ARBA" id="ARBA00022448"/>
    </source>
</evidence>
<feature type="region of interest" description="Disordered" evidence="8">
    <location>
        <begin position="241"/>
        <end position="274"/>
    </location>
</feature>
<dbReference type="InterPro" id="IPR050086">
    <property type="entry name" value="MetN_ABC_transporter-like"/>
</dbReference>
<dbReference type="PANTHER" id="PTHR43166">
    <property type="entry name" value="AMINO ACID IMPORT ATP-BINDING PROTEIN"/>
    <property type="match status" value="1"/>
</dbReference>
<organism evidence="10 11">
    <name type="scientific">Methyloligella solikamskensis</name>
    <dbReference type="NCBI Taxonomy" id="1177756"/>
    <lineage>
        <taxon>Bacteria</taxon>
        <taxon>Pseudomonadati</taxon>
        <taxon>Pseudomonadota</taxon>
        <taxon>Alphaproteobacteria</taxon>
        <taxon>Hyphomicrobiales</taxon>
        <taxon>Hyphomicrobiaceae</taxon>
        <taxon>Methyloligella</taxon>
    </lineage>
</organism>
<keyword evidence="2" id="KW-0813">Transport</keyword>
<gene>
    <name evidence="10" type="primary">phnC</name>
    <name evidence="10" type="ORF">ACFQ2F_12595</name>
</gene>
<dbReference type="InterPro" id="IPR003593">
    <property type="entry name" value="AAA+_ATPase"/>
</dbReference>
<comment type="caution">
    <text evidence="10">The sequence shown here is derived from an EMBL/GenBank/DDBJ whole genome shotgun (WGS) entry which is preliminary data.</text>
</comment>
<dbReference type="InterPro" id="IPR003439">
    <property type="entry name" value="ABC_transporter-like_ATP-bd"/>
</dbReference>
<evidence type="ECO:0000256" key="7">
    <source>
        <dbReference type="ARBA" id="ARBA00023136"/>
    </source>
</evidence>
<protein>
    <submittedName>
        <fullName evidence="10">Phosphonate ABC transporter ATP-binding protein</fullName>
    </submittedName>
</protein>
<accession>A0ABW3JBW8</accession>
<dbReference type="InterPro" id="IPR012693">
    <property type="entry name" value="ABC_transpr_PhnC"/>
</dbReference>
<feature type="domain" description="ABC transporter" evidence="9">
    <location>
        <begin position="2"/>
        <end position="244"/>
    </location>
</feature>
<dbReference type="PROSITE" id="PS00211">
    <property type="entry name" value="ABC_TRANSPORTER_1"/>
    <property type="match status" value="1"/>
</dbReference>
<dbReference type="GO" id="GO:0005524">
    <property type="term" value="F:ATP binding"/>
    <property type="evidence" value="ECO:0007669"/>
    <property type="project" value="UniProtKB-KW"/>
</dbReference>
<evidence type="ECO:0000256" key="3">
    <source>
        <dbReference type="ARBA" id="ARBA00022475"/>
    </source>
</evidence>
<keyword evidence="4" id="KW-0547">Nucleotide-binding</keyword>
<keyword evidence="6" id="KW-1278">Translocase</keyword>
<reference evidence="11" key="1">
    <citation type="journal article" date="2019" name="Int. J. Syst. Evol. Microbiol.">
        <title>The Global Catalogue of Microorganisms (GCM) 10K type strain sequencing project: providing services to taxonomists for standard genome sequencing and annotation.</title>
        <authorList>
            <consortium name="The Broad Institute Genomics Platform"/>
            <consortium name="The Broad Institute Genome Sequencing Center for Infectious Disease"/>
            <person name="Wu L."/>
            <person name="Ma J."/>
        </authorList>
    </citation>
    <scope>NUCLEOTIDE SEQUENCE [LARGE SCALE GENOMIC DNA]</scope>
    <source>
        <strain evidence="11">CCUG 61697</strain>
    </source>
</reference>
<dbReference type="RefSeq" id="WP_379090718.1">
    <property type="nucleotide sequence ID" value="NZ_JBHTJO010000001.1"/>
</dbReference>
<evidence type="ECO:0000256" key="5">
    <source>
        <dbReference type="ARBA" id="ARBA00022840"/>
    </source>
</evidence>
<keyword evidence="7" id="KW-0472">Membrane</keyword>
<keyword evidence="11" id="KW-1185">Reference proteome</keyword>
<keyword evidence="5 10" id="KW-0067">ATP-binding</keyword>
<dbReference type="NCBIfam" id="TIGR02315">
    <property type="entry name" value="ABC_phnC"/>
    <property type="match status" value="1"/>
</dbReference>
<dbReference type="SUPFAM" id="SSF52540">
    <property type="entry name" value="P-loop containing nucleoside triphosphate hydrolases"/>
    <property type="match status" value="1"/>
</dbReference>
<dbReference type="Pfam" id="PF00005">
    <property type="entry name" value="ABC_tran"/>
    <property type="match status" value="1"/>
</dbReference>
<evidence type="ECO:0000259" key="9">
    <source>
        <dbReference type="PROSITE" id="PS50893"/>
    </source>
</evidence>
<evidence type="ECO:0000313" key="10">
    <source>
        <dbReference type="EMBL" id="MFD0987937.1"/>
    </source>
</evidence>
<evidence type="ECO:0000313" key="11">
    <source>
        <dbReference type="Proteomes" id="UP001597102"/>
    </source>
</evidence>
<name>A0ABW3JBW8_9HYPH</name>
<dbReference type="EMBL" id="JBHTJO010000001">
    <property type="protein sequence ID" value="MFD0987937.1"/>
    <property type="molecule type" value="Genomic_DNA"/>
</dbReference>
<evidence type="ECO:0000256" key="4">
    <source>
        <dbReference type="ARBA" id="ARBA00022741"/>
    </source>
</evidence>
<keyword evidence="3" id="KW-1003">Cell membrane</keyword>
<evidence type="ECO:0000256" key="8">
    <source>
        <dbReference type="SAM" id="MobiDB-lite"/>
    </source>
</evidence>
<comment type="similarity">
    <text evidence="1">Belongs to the ABC transporter superfamily.</text>
</comment>
<dbReference type="PROSITE" id="PS50893">
    <property type="entry name" value="ABC_TRANSPORTER_2"/>
    <property type="match status" value="1"/>
</dbReference>
<evidence type="ECO:0000256" key="6">
    <source>
        <dbReference type="ARBA" id="ARBA00022967"/>
    </source>
</evidence>
<dbReference type="InterPro" id="IPR017871">
    <property type="entry name" value="ABC_transporter-like_CS"/>
</dbReference>
<dbReference type="Gene3D" id="3.40.50.300">
    <property type="entry name" value="P-loop containing nucleotide triphosphate hydrolases"/>
    <property type="match status" value="1"/>
</dbReference>
<dbReference type="InterPro" id="IPR027417">
    <property type="entry name" value="P-loop_NTPase"/>
</dbReference>
<dbReference type="PANTHER" id="PTHR43166:SF6">
    <property type="entry name" value="PHOSPHONATES IMPORT ATP-BINDING PROTEIN PHNC"/>
    <property type="match status" value="1"/>
</dbReference>
<proteinExistence type="inferred from homology"/>
<dbReference type="Proteomes" id="UP001597102">
    <property type="component" value="Unassembled WGS sequence"/>
</dbReference>
<sequence length="274" mass="29647">MVRLDEISVQYPNGVRALRNCTTGFGKGEFIVLLGQSGAGKSTLLRCLNGLVRPTKGRVLTAAFGDISSPQALQAHRRRTGMIFQNHHLIGRLSVLKNVLTGRLGHHSSWRTLLPLPRADQQIALRAIDRVGLLEKTLTRVDELSGGQQQRVGVARALCQQPHLILADEPVASLDPATAAKVLESLRDICAKDGITAVVSLHQVELARRFADRIVGMSEGTIVADTTAAQLNERMIDQIYGTGPKTAPAKATERHADSDATESSEQQPAMEAML</sequence>
<dbReference type="SMART" id="SM00382">
    <property type="entry name" value="AAA"/>
    <property type="match status" value="1"/>
</dbReference>
<dbReference type="CDD" id="cd03256">
    <property type="entry name" value="ABC_PhnC_transporter"/>
    <property type="match status" value="1"/>
</dbReference>